<evidence type="ECO:0000313" key="11">
    <source>
        <dbReference type="EMBL" id="SNR29288.1"/>
    </source>
</evidence>
<dbReference type="PROSITE" id="PS50093">
    <property type="entry name" value="PKD"/>
    <property type="match status" value="1"/>
</dbReference>
<dbReference type="GO" id="GO:0046872">
    <property type="term" value="F:metal ion binding"/>
    <property type="evidence" value="ECO:0007669"/>
    <property type="project" value="UniProtKB-KW"/>
</dbReference>
<dbReference type="InterPro" id="IPR024079">
    <property type="entry name" value="MetalloPept_cat_dom_sf"/>
</dbReference>
<dbReference type="Proteomes" id="UP000198310">
    <property type="component" value="Unassembled WGS sequence"/>
</dbReference>
<dbReference type="Gene3D" id="2.60.40.10">
    <property type="entry name" value="Immunoglobulins"/>
    <property type="match status" value="1"/>
</dbReference>
<evidence type="ECO:0000256" key="9">
    <source>
        <dbReference type="SAM" id="SignalP"/>
    </source>
</evidence>
<dbReference type="InterPro" id="IPR026444">
    <property type="entry name" value="Secre_tail"/>
</dbReference>
<dbReference type="InterPro" id="IPR013783">
    <property type="entry name" value="Ig-like_fold"/>
</dbReference>
<evidence type="ECO:0000256" key="2">
    <source>
        <dbReference type="ARBA" id="ARBA00022670"/>
    </source>
</evidence>
<evidence type="ECO:0000256" key="3">
    <source>
        <dbReference type="ARBA" id="ARBA00022723"/>
    </source>
</evidence>
<feature type="signal peptide" evidence="9">
    <location>
        <begin position="1"/>
        <end position="23"/>
    </location>
</feature>
<evidence type="ECO:0000256" key="8">
    <source>
        <dbReference type="ARBA" id="ARBA00023157"/>
    </source>
</evidence>
<dbReference type="GO" id="GO:0006508">
    <property type="term" value="P:proteolysis"/>
    <property type="evidence" value="ECO:0007669"/>
    <property type="project" value="UniProtKB-KW"/>
</dbReference>
<dbReference type="InterPro" id="IPR000601">
    <property type="entry name" value="PKD_dom"/>
</dbReference>
<dbReference type="SMART" id="SM00089">
    <property type="entry name" value="PKD"/>
    <property type="match status" value="1"/>
</dbReference>
<sequence>MVQKLRFLLWLLLGLLVKGPVQAQRNLHPEHHSGYGCAFDSVQQAEFARNPGAARNYQNFLLQVASLSASDRARLLAQPDVTVPVVVHVIHTGGTDDISDAQVANAIQLLNLDFSKTNPDTADVLTDFQPIYANVGFRFRLATRDPTGSCTTGITRTYSTLTNVGDNTVKNLIRWDPNRYLNIWVVTTANGAGGYAFLPCPSATLDGIVIRSAQFGSIGRSCGSNFCFRSLTHEVGHYFGLRHTWGGSNTPGLASNCSIDDGIADTPNTIGSNLDCNLAFSPCGVLANVQNYMDYATCSRMFTQGQKEVMRASLFLTCRSTLVSATNLRATGTDDAAQGSAAPCPPVVAFRPSTQLVCEGNAVTFTDYSYNFTFNAATSQYSWSFPGGEPATSTARNPVVTYRAAGVYAATLTITTPDGRGTLTQTDLVSVTGPNSGETGPLAESFENVNFPNLYPAPSLRNWLRTSSATSASAPRWERETGAVASQGSSYVQVRNSSLAAGTISTLTSPNINLSPITGTTQLVFDRAYGLRSSSVTDGLHVYYSITCGLSWTLLASYPAAVLNTQGSQFFPGYAPDSLSDWKSIRITFPAAAQRSPRFLLRFQMVSGGGSTFFLDNVRIQDATVTRNAESTTRQISVYPNPLTAETAIRFTLPAATTAQVRLLDVLGRPVYFLPAKTYGAGTHALALHGPNQLAHGVYVVQLTLADQTYTTRLLVQ</sequence>
<feature type="domain" description="PKD" evidence="10">
    <location>
        <begin position="381"/>
        <end position="436"/>
    </location>
</feature>
<evidence type="ECO:0000313" key="12">
    <source>
        <dbReference type="Proteomes" id="UP000198310"/>
    </source>
</evidence>
<evidence type="ECO:0000259" key="10">
    <source>
        <dbReference type="PROSITE" id="PS50093"/>
    </source>
</evidence>
<dbReference type="SUPFAM" id="SSF55486">
    <property type="entry name" value="Metalloproteases ('zincins'), catalytic domain"/>
    <property type="match status" value="1"/>
</dbReference>
<accession>A0A238V4Z4</accession>
<evidence type="ECO:0000256" key="4">
    <source>
        <dbReference type="ARBA" id="ARBA00022729"/>
    </source>
</evidence>
<protein>
    <submittedName>
        <fullName evidence="11">Por secretion system C-terminal sorting domain-containing protein</fullName>
    </submittedName>
</protein>
<proteinExistence type="inferred from homology"/>
<evidence type="ECO:0000256" key="7">
    <source>
        <dbReference type="ARBA" id="ARBA00023049"/>
    </source>
</evidence>
<dbReference type="GO" id="GO:0008237">
    <property type="term" value="F:metallopeptidase activity"/>
    <property type="evidence" value="ECO:0007669"/>
    <property type="project" value="UniProtKB-KW"/>
</dbReference>
<dbReference type="PANTHER" id="PTHR47466">
    <property type="match status" value="1"/>
</dbReference>
<evidence type="ECO:0000256" key="6">
    <source>
        <dbReference type="ARBA" id="ARBA00022833"/>
    </source>
</evidence>
<dbReference type="RefSeq" id="WP_089331317.1">
    <property type="nucleotide sequence ID" value="NZ_FZNS01000001.1"/>
</dbReference>
<name>A0A238V4Z4_9BACT</name>
<keyword evidence="8" id="KW-1015">Disulfide bond</keyword>
<dbReference type="SUPFAM" id="SSF49299">
    <property type="entry name" value="PKD domain"/>
    <property type="match status" value="1"/>
</dbReference>
<dbReference type="AlphaFoldDB" id="A0A238V4Z4"/>
<keyword evidence="5" id="KW-0378">Hydrolase</keyword>
<keyword evidence="4 9" id="KW-0732">Signal</keyword>
<dbReference type="Pfam" id="PF05572">
    <property type="entry name" value="Peptidase_M43"/>
    <property type="match status" value="1"/>
</dbReference>
<feature type="chain" id="PRO_5012714834" evidence="9">
    <location>
        <begin position="24"/>
        <end position="717"/>
    </location>
</feature>
<keyword evidence="12" id="KW-1185">Reference proteome</keyword>
<dbReference type="Pfam" id="PF18911">
    <property type="entry name" value="PKD_4"/>
    <property type="match status" value="1"/>
</dbReference>
<dbReference type="NCBIfam" id="TIGR04183">
    <property type="entry name" value="Por_Secre_tail"/>
    <property type="match status" value="1"/>
</dbReference>
<dbReference type="PANTHER" id="PTHR47466:SF1">
    <property type="entry name" value="METALLOPROTEASE MEP1 (AFU_ORTHOLOGUE AFUA_1G07730)-RELATED"/>
    <property type="match status" value="1"/>
</dbReference>
<evidence type="ECO:0000256" key="5">
    <source>
        <dbReference type="ARBA" id="ARBA00022801"/>
    </source>
</evidence>
<dbReference type="InterPro" id="IPR035986">
    <property type="entry name" value="PKD_dom_sf"/>
</dbReference>
<organism evidence="11 12">
    <name type="scientific">Hymenobacter mucosus</name>
    <dbReference type="NCBI Taxonomy" id="1411120"/>
    <lineage>
        <taxon>Bacteria</taxon>
        <taxon>Pseudomonadati</taxon>
        <taxon>Bacteroidota</taxon>
        <taxon>Cytophagia</taxon>
        <taxon>Cytophagales</taxon>
        <taxon>Hymenobacteraceae</taxon>
        <taxon>Hymenobacter</taxon>
    </lineage>
</organism>
<evidence type="ECO:0000256" key="1">
    <source>
        <dbReference type="ARBA" id="ARBA00008721"/>
    </source>
</evidence>
<keyword evidence="2" id="KW-0645">Protease</keyword>
<dbReference type="Gene3D" id="2.60.120.260">
    <property type="entry name" value="Galactose-binding domain-like"/>
    <property type="match status" value="1"/>
</dbReference>
<dbReference type="CDD" id="cd00146">
    <property type="entry name" value="PKD"/>
    <property type="match status" value="1"/>
</dbReference>
<keyword evidence="7" id="KW-0482">Metalloprotease</keyword>
<reference evidence="12" key="1">
    <citation type="submission" date="2017-06" db="EMBL/GenBank/DDBJ databases">
        <authorList>
            <person name="Varghese N."/>
            <person name="Submissions S."/>
        </authorList>
    </citation>
    <scope>NUCLEOTIDE SEQUENCE [LARGE SCALE GENOMIC DNA]</scope>
    <source>
        <strain evidence="12">DSM 28041</strain>
    </source>
</reference>
<keyword evidence="3" id="KW-0479">Metal-binding</keyword>
<dbReference type="Gene3D" id="3.40.390.10">
    <property type="entry name" value="Collagenase (Catalytic Domain)"/>
    <property type="match status" value="1"/>
</dbReference>
<comment type="similarity">
    <text evidence="1">Belongs to the peptidase M43B family.</text>
</comment>
<dbReference type="EMBL" id="FZNS01000001">
    <property type="protein sequence ID" value="SNR29288.1"/>
    <property type="molecule type" value="Genomic_DNA"/>
</dbReference>
<keyword evidence="6" id="KW-0862">Zinc</keyword>
<gene>
    <name evidence="11" type="ORF">SAMN06269173_101119</name>
</gene>
<dbReference type="InterPro" id="IPR008754">
    <property type="entry name" value="Peptidase_M43"/>
</dbReference>
<dbReference type="InterPro" id="IPR022409">
    <property type="entry name" value="PKD/Chitinase_dom"/>
</dbReference>